<dbReference type="AlphaFoldDB" id="A0A2P2NL33"/>
<keyword evidence="1" id="KW-0472">Membrane</keyword>
<sequence>MSNCMFLSFFQNCFRFHHFVLIILSYFLNLALLCYQVISRWVGFSF</sequence>
<accession>A0A2P2NL33</accession>
<organism evidence="2">
    <name type="scientific">Rhizophora mucronata</name>
    <name type="common">Asiatic mangrove</name>
    <dbReference type="NCBI Taxonomy" id="61149"/>
    <lineage>
        <taxon>Eukaryota</taxon>
        <taxon>Viridiplantae</taxon>
        <taxon>Streptophyta</taxon>
        <taxon>Embryophyta</taxon>
        <taxon>Tracheophyta</taxon>
        <taxon>Spermatophyta</taxon>
        <taxon>Magnoliopsida</taxon>
        <taxon>eudicotyledons</taxon>
        <taxon>Gunneridae</taxon>
        <taxon>Pentapetalae</taxon>
        <taxon>rosids</taxon>
        <taxon>fabids</taxon>
        <taxon>Malpighiales</taxon>
        <taxon>Rhizophoraceae</taxon>
        <taxon>Rhizophora</taxon>
    </lineage>
</organism>
<keyword evidence="1" id="KW-1133">Transmembrane helix</keyword>
<protein>
    <submittedName>
        <fullName evidence="2">Uncharacterized protein</fullName>
    </submittedName>
</protein>
<reference evidence="2" key="1">
    <citation type="submission" date="2018-02" db="EMBL/GenBank/DDBJ databases">
        <title>Rhizophora mucronata_Transcriptome.</title>
        <authorList>
            <person name="Meera S.P."/>
            <person name="Sreeshan A."/>
            <person name="Augustine A."/>
        </authorList>
    </citation>
    <scope>NUCLEOTIDE SEQUENCE</scope>
    <source>
        <tissue evidence="2">Leaf</tissue>
    </source>
</reference>
<evidence type="ECO:0000256" key="1">
    <source>
        <dbReference type="SAM" id="Phobius"/>
    </source>
</evidence>
<name>A0A2P2NL33_RHIMU</name>
<dbReference type="EMBL" id="GGEC01062715">
    <property type="protein sequence ID" value="MBX43199.1"/>
    <property type="molecule type" value="Transcribed_RNA"/>
</dbReference>
<proteinExistence type="predicted"/>
<feature type="transmembrane region" description="Helical" evidence="1">
    <location>
        <begin position="16"/>
        <end position="38"/>
    </location>
</feature>
<keyword evidence="1" id="KW-0812">Transmembrane</keyword>
<evidence type="ECO:0000313" key="2">
    <source>
        <dbReference type="EMBL" id="MBX43199.1"/>
    </source>
</evidence>